<organism evidence="1">
    <name type="scientific">Pithovirus LCPAC403</name>
    <dbReference type="NCBI Taxonomy" id="2506596"/>
    <lineage>
        <taxon>Viruses</taxon>
        <taxon>Pithoviruses</taxon>
    </lineage>
</organism>
<sequence>MSAFCFGITEERKRCMRYGSNEGLCHQHTNQNLTIEDWVDYWSIINHDEVIVLPELQYDKYISEKYKESLSYPHYLYKGHSTYLTRELSPIKINVLNDLINKFIGIDYVWIAINEVHWIPTVDVVGMDCKHELKNASIYCVKIGKVYKRCHLESQKIIT</sequence>
<dbReference type="Pfam" id="PF19067">
    <property type="entry name" value="DUF5763"/>
    <property type="match status" value="1"/>
</dbReference>
<reference evidence="1" key="1">
    <citation type="journal article" date="2019" name="MBio">
        <title>Virus Genomes from Deep Sea Sediments Expand the Ocean Megavirome and Support Independent Origins of Viral Gigantism.</title>
        <authorList>
            <person name="Backstrom D."/>
            <person name="Yutin N."/>
            <person name="Jorgensen S.L."/>
            <person name="Dharamshi J."/>
            <person name="Homa F."/>
            <person name="Zaremba-Niedwiedzka K."/>
            <person name="Spang A."/>
            <person name="Wolf Y.I."/>
            <person name="Koonin E.V."/>
            <person name="Ettema T.J."/>
        </authorList>
    </citation>
    <scope>NUCLEOTIDE SEQUENCE</scope>
</reference>
<proteinExistence type="predicted"/>
<name>A0A481ZBL2_9VIRU</name>
<accession>A0A481ZBL2</accession>
<evidence type="ECO:0000313" key="1">
    <source>
        <dbReference type="EMBL" id="QBK93294.1"/>
    </source>
</evidence>
<dbReference type="InterPro" id="IPR043914">
    <property type="entry name" value="DUF5763"/>
</dbReference>
<gene>
    <name evidence="1" type="ORF">LCPAC403_04280</name>
</gene>
<protein>
    <submittedName>
        <fullName evidence="1">Zn-finger protein</fullName>
    </submittedName>
</protein>
<dbReference type="EMBL" id="MK500593">
    <property type="protein sequence ID" value="QBK93294.1"/>
    <property type="molecule type" value="Genomic_DNA"/>
</dbReference>